<organism evidence="1 2">
    <name type="scientific">Klebsiella aerogenes</name>
    <name type="common">Enterobacter aerogenes</name>
    <dbReference type="NCBI Taxonomy" id="548"/>
    <lineage>
        <taxon>Bacteria</taxon>
        <taxon>Pseudomonadati</taxon>
        <taxon>Pseudomonadota</taxon>
        <taxon>Gammaproteobacteria</taxon>
        <taxon>Enterobacterales</taxon>
        <taxon>Enterobacteriaceae</taxon>
        <taxon>Klebsiella/Raoultella group</taxon>
        <taxon>Klebsiella</taxon>
    </lineage>
</organism>
<protein>
    <submittedName>
        <fullName evidence="1">Uncharacterized protein</fullName>
    </submittedName>
</protein>
<dbReference type="RefSeq" id="WP_131615250.1">
    <property type="nucleotide sequence ID" value="NZ_AP022108.1"/>
</dbReference>
<evidence type="ECO:0000313" key="2">
    <source>
        <dbReference type="Proteomes" id="UP000514462"/>
    </source>
</evidence>
<dbReference type="AlphaFoldDB" id="A0AAP9QZ67"/>
<evidence type="ECO:0000313" key="1">
    <source>
        <dbReference type="EMBL" id="QMR40989.1"/>
    </source>
</evidence>
<name>A0AAP9QZ67_KLEAE</name>
<sequence>MNYPTETLTSGNRCEDVISRAIYLNRENIKSLLGASKSSGCVTINYPAGQDIDTFIESYSDRLDDEFKSRYGYDFSPGLWETTTYEFLKTVRRLALT</sequence>
<accession>A0AAP9QZ67</accession>
<dbReference type="EMBL" id="CP055904">
    <property type="protein sequence ID" value="QMR40989.1"/>
    <property type="molecule type" value="Genomic_DNA"/>
</dbReference>
<proteinExistence type="predicted"/>
<reference evidence="2" key="1">
    <citation type="submission" date="2020-06" db="EMBL/GenBank/DDBJ databases">
        <title>REHAB project genomes.</title>
        <authorList>
            <person name="Shaw L.P."/>
        </authorList>
    </citation>
    <scope>NUCLEOTIDE SEQUENCE [LARGE SCALE GENOMIC DNA]</scope>
    <source>
        <strain evidence="2">RHBSTW-00938</strain>
    </source>
</reference>
<dbReference type="Proteomes" id="UP000514462">
    <property type="component" value="Chromosome"/>
</dbReference>
<gene>
    <name evidence="1" type="ORF">HV331_16410</name>
</gene>